<organism evidence="2 3">
    <name type="scientific">Coprinellus micaceus</name>
    <name type="common">Glistening ink-cap mushroom</name>
    <name type="synonym">Coprinus micaceus</name>
    <dbReference type="NCBI Taxonomy" id="71717"/>
    <lineage>
        <taxon>Eukaryota</taxon>
        <taxon>Fungi</taxon>
        <taxon>Dikarya</taxon>
        <taxon>Basidiomycota</taxon>
        <taxon>Agaricomycotina</taxon>
        <taxon>Agaricomycetes</taxon>
        <taxon>Agaricomycetidae</taxon>
        <taxon>Agaricales</taxon>
        <taxon>Agaricineae</taxon>
        <taxon>Psathyrellaceae</taxon>
        <taxon>Coprinellus</taxon>
    </lineage>
</organism>
<comment type="caution">
    <text evidence="2">The sequence shown here is derived from an EMBL/GenBank/DDBJ whole genome shotgun (WGS) entry which is preliminary data.</text>
</comment>
<dbReference type="Proteomes" id="UP000298030">
    <property type="component" value="Unassembled WGS sequence"/>
</dbReference>
<dbReference type="EMBL" id="QPFP01000028">
    <property type="protein sequence ID" value="TEB29177.1"/>
    <property type="molecule type" value="Genomic_DNA"/>
</dbReference>
<feature type="region of interest" description="Disordered" evidence="1">
    <location>
        <begin position="1"/>
        <end position="27"/>
    </location>
</feature>
<evidence type="ECO:0000256" key="1">
    <source>
        <dbReference type="SAM" id="MobiDB-lite"/>
    </source>
</evidence>
<dbReference type="AlphaFoldDB" id="A0A4Y7T4S8"/>
<feature type="region of interest" description="Disordered" evidence="1">
    <location>
        <begin position="146"/>
        <end position="182"/>
    </location>
</feature>
<proteinExistence type="predicted"/>
<gene>
    <name evidence="2" type="ORF">FA13DRAFT_664805</name>
</gene>
<protein>
    <submittedName>
        <fullName evidence="2">Uncharacterized protein</fullName>
    </submittedName>
</protein>
<accession>A0A4Y7T4S8</accession>
<reference evidence="2 3" key="1">
    <citation type="journal article" date="2019" name="Nat. Ecol. Evol.">
        <title>Megaphylogeny resolves global patterns of mushroom evolution.</title>
        <authorList>
            <person name="Varga T."/>
            <person name="Krizsan K."/>
            <person name="Foldi C."/>
            <person name="Dima B."/>
            <person name="Sanchez-Garcia M."/>
            <person name="Sanchez-Ramirez S."/>
            <person name="Szollosi G.J."/>
            <person name="Szarkandi J.G."/>
            <person name="Papp V."/>
            <person name="Albert L."/>
            <person name="Andreopoulos W."/>
            <person name="Angelini C."/>
            <person name="Antonin V."/>
            <person name="Barry K.W."/>
            <person name="Bougher N.L."/>
            <person name="Buchanan P."/>
            <person name="Buyck B."/>
            <person name="Bense V."/>
            <person name="Catcheside P."/>
            <person name="Chovatia M."/>
            <person name="Cooper J."/>
            <person name="Damon W."/>
            <person name="Desjardin D."/>
            <person name="Finy P."/>
            <person name="Geml J."/>
            <person name="Haridas S."/>
            <person name="Hughes K."/>
            <person name="Justo A."/>
            <person name="Karasinski D."/>
            <person name="Kautmanova I."/>
            <person name="Kiss B."/>
            <person name="Kocsube S."/>
            <person name="Kotiranta H."/>
            <person name="LaButti K.M."/>
            <person name="Lechner B.E."/>
            <person name="Liimatainen K."/>
            <person name="Lipzen A."/>
            <person name="Lukacs Z."/>
            <person name="Mihaltcheva S."/>
            <person name="Morgado L.N."/>
            <person name="Niskanen T."/>
            <person name="Noordeloos M.E."/>
            <person name="Ohm R.A."/>
            <person name="Ortiz-Santana B."/>
            <person name="Ovrebo C."/>
            <person name="Racz N."/>
            <person name="Riley R."/>
            <person name="Savchenko A."/>
            <person name="Shiryaev A."/>
            <person name="Soop K."/>
            <person name="Spirin V."/>
            <person name="Szebenyi C."/>
            <person name="Tomsovsky M."/>
            <person name="Tulloss R.E."/>
            <person name="Uehling J."/>
            <person name="Grigoriev I.V."/>
            <person name="Vagvolgyi C."/>
            <person name="Papp T."/>
            <person name="Martin F.M."/>
            <person name="Miettinen O."/>
            <person name="Hibbett D.S."/>
            <person name="Nagy L.G."/>
        </authorList>
    </citation>
    <scope>NUCLEOTIDE SEQUENCE [LARGE SCALE GENOMIC DNA]</scope>
    <source>
        <strain evidence="2 3">FP101781</strain>
    </source>
</reference>
<evidence type="ECO:0000313" key="3">
    <source>
        <dbReference type="Proteomes" id="UP000298030"/>
    </source>
</evidence>
<evidence type="ECO:0000313" key="2">
    <source>
        <dbReference type="EMBL" id="TEB29177.1"/>
    </source>
</evidence>
<keyword evidence="3" id="KW-1185">Reference proteome</keyword>
<sequence length="182" mass="20289">MYGKTSQVAGATRADVSSTSNRNPGLRNSQVWPSVNLCCRLGDVHSERLPHLTNGLGAPLNLLPQIHHQLTISCPAFDQMTHEARTRLIESRNWNTLWPQFLQEGPRVGFLGLALCLCRFKAVTSFLHVSLLTFEASSMCFPPTSISSTGHPSLPERTSRGSSRENWPSKLDFSTVERPREF</sequence>
<name>A0A4Y7T4S8_COPMI</name>